<feature type="domain" description="F-box" evidence="1">
    <location>
        <begin position="16"/>
        <end position="51"/>
    </location>
</feature>
<name>A0A5B7A5B8_DAVIN</name>
<evidence type="ECO:0000259" key="1">
    <source>
        <dbReference type="Pfam" id="PF12937"/>
    </source>
</evidence>
<dbReference type="InterPro" id="IPR044809">
    <property type="entry name" value="AUF1-like"/>
</dbReference>
<dbReference type="AlphaFoldDB" id="A0A5B7A5B8"/>
<dbReference type="PANTHER" id="PTHR31215">
    <property type="entry name" value="OS05G0510400 PROTEIN-RELATED"/>
    <property type="match status" value="1"/>
</dbReference>
<accession>A0A5B7A5B8</accession>
<proteinExistence type="predicted"/>
<sequence>MKKSKGVAAEGKENYFDRLPDGVVLLIFDKLSNVKWLCRCSMVSDRFASLIPLVQNISILIPCLCKSNSQEENHRNSKSAEEKNLISNVFTPRMVEFYGISSTSSALDFLWEFKQIRSLYIKLSSFSHEDHESSSLLKWKLAMSGNEIESFVCLIPTSLRRMKPSECKEVEGTKDAMILPSDEPTHRVRLAFRCLEDAFLRLSISLTLIANHEMLQSVEIGDSMKQGKLYVAGEQLVELRNFRNSITSSPKMNVKYCYVPVLHLR</sequence>
<protein>
    <submittedName>
        <fullName evidence="2">Putative F-box family protein</fullName>
    </submittedName>
</protein>
<dbReference type="EMBL" id="GHES01020282">
    <property type="protein sequence ID" value="MPA50841.1"/>
    <property type="molecule type" value="Transcribed_RNA"/>
</dbReference>
<evidence type="ECO:0000313" key="2">
    <source>
        <dbReference type="EMBL" id="MPA50841.1"/>
    </source>
</evidence>
<dbReference type="SUPFAM" id="SSF81383">
    <property type="entry name" value="F-box domain"/>
    <property type="match status" value="1"/>
</dbReference>
<dbReference type="Pfam" id="PF12937">
    <property type="entry name" value="F-box-like"/>
    <property type="match status" value="1"/>
</dbReference>
<gene>
    <name evidence="2" type="ORF">Din_020282</name>
</gene>
<dbReference type="InterPro" id="IPR036047">
    <property type="entry name" value="F-box-like_dom_sf"/>
</dbReference>
<organism evidence="2">
    <name type="scientific">Davidia involucrata</name>
    <name type="common">Dove tree</name>
    <dbReference type="NCBI Taxonomy" id="16924"/>
    <lineage>
        <taxon>Eukaryota</taxon>
        <taxon>Viridiplantae</taxon>
        <taxon>Streptophyta</taxon>
        <taxon>Embryophyta</taxon>
        <taxon>Tracheophyta</taxon>
        <taxon>Spermatophyta</taxon>
        <taxon>Magnoliopsida</taxon>
        <taxon>eudicotyledons</taxon>
        <taxon>Gunneridae</taxon>
        <taxon>Pentapetalae</taxon>
        <taxon>asterids</taxon>
        <taxon>Cornales</taxon>
        <taxon>Nyssaceae</taxon>
        <taxon>Davidia</taxon>
    </lineage>
</organism>
<reference evidence="2" key="1">
    <citation type="submission" date="2019-08" db="EMBL/GenBank/DDBJ databases">
        <title>Reference gene set and small RNA set construction with multiple tissues from Davidia involucrata Baill.</title>
        <authorList>
            <person name="Yang H."/>
            <person name="Zhou C."/>
            <person name="Li G."/>
            <person name="Wang J."/>
            <person name="Gao P."/>
            <person name="Wang M."/>
            <person name="Wang R."/>
            <person name="Zhao Y."/>
        </authorList>
    </citation>
    <scope>NUCLEOTIDE SEQUENCE</scope>
    <source>
        <tissue evidence="2">Mixed with DoveR01_LX</tissue>
    </source>
</reference>
<dbReference type="InterPro" id="IPR001810">
    <property type="entry name" value="F-box_dom"/>
</dbReference>